<dbReference type="SUPFAM" id="SSF109854">
    <property type="entry name" value="DinB/YfiT-like putative metalloenzymes"/>
    <property type="match status" value="1"/>
</dbReference>
<protein>
    <submittedName>
        <fullName evidence="2">DinB family protein</fullName>
    </submittedName>
</protein>
<reference evidence="2 3" key="1">
    <citation type="submission" date="2020-10" db="EMBL/GenBank/DDBJ databases">
        <title>Complete genome sequence of Paludibaculum fermentans P105T, a facultatively anaerobic acidobacterium capable of dissimilatory Fe(III) reduction.</title>
        <authorList>
            <person name="Dedysh S.N."/>
            <person name="Beletsky A.V."/>
            <person name="Kulichevskaya I.S."/>
            <person name="Mardanov A.V."/>
            <person name="Ravin N.V."/>
        </authorList>
    </citation>
    <scope>NUCLEOTIDE SEQUENCE [LARGE SCALE GENOMIC DNA]</scope>
    <source>
        <strain evidence="2 3">P105</strain>
    </source>
</reference>
<dbReference type="Proteomes" id="UP000593892">
    <property type="component" value="Chromosome"/>
</dbReference>
<feature type="domain" description="DinB-like" evidence="1">
    <location>
        <begin position="20"/>
        <end position="151"/>
    </location>
</feature>
<dbReference type="AlphaFoldDB" id="A0A7S7SKM3"/>
<proteinExistence type="predicted"/>
<keyword evidence="3" id="KW-1185">Reference proteome</keyword>
<dbReference type="InterPro" id="IPR034660">
    <property type="entry name" value="DinB/YfiT-like"/>
</dbReference>
<organism evidence="2 3">
    <name type="scientific">Paludibaculum fermentans</name>
    <dbReference type="NCBI Taxonomy" id="1473598"/>
    <lineage>
        <taxon>Bacteria</taxon>
        <taxon>Pseudomonadati</taxon>
        <taxon>Acidobacteriota</taxon>
        <taxon>Terriglobia</taxon>
        <taxon>Bryobacterales</taxon>
        <taxon>Bryobacteraceae</taxon>
        <taxon>Paludibaculum</taxon>
    </lineage>
</organism>
<dbReference type="EMBL" id="CP063849">
    <property type="protein sequence ID" value="QOY87190.1"/>
    <property type="molecule type" value="Genomic_DNA"/>
</dbReference>
<name>A0A7S7SKM3_PALFE</name>
<dbReference type="KEGG" id="pfer:IRI77_31185"/>
<evidence type="ECO:0000259" key="1">
    <source>
        <dbReference type="Pfam" id="PF12867"/>
    </source>
</evidence>
<sequence>MNPYASFTGGRDPQQIIAGTPARLQELFTTLGPERANIAPAEGKWSAREILCHLADTEIVFAFRLRQSISDEHHVIQPFDQDRWASSYTPYSTDAALATFTAVRQWNVAFIQSVPAADFSKPLTHPERGTMSFGVLVETMAGHDNNHIQQIEAIAAR</sequence>
<dbReference type="InterPro" id="IPR024775">
    <property type="entry name" value="DinB-like"/>
</dbReference>
<evidence type="ECO:0000313" key="3">
    <source>
        <dbReference type="Proteomes" id="UP000593892"/>
    </source>
</evidence>
<evidence type="ECO:0000313" key="2">
    <source>
        <dbReference type="EMBL" id="QOY87190.1"/>
    </source>
</evidence>
<dbReference type="Pfam" id="PF12867">
    <property type="entry name" value="DinB_2"/>
    <property type="match status" value="1"/>
</dbReference>
<dbReference type="Gene3D" id="1.20.120.450">
    <property type="entry name" value="dinb family like domain"/>
    <property type="match status" value="1"/>
</dbReference>
<gene>
    <name evidence="2" type="ORF">IRI77_31185</name>
</gene>
<accession>A0A7S7SKM3</accession>
<dbReference type="RefSeq" id="WP_194448859.1">
    <property type="nucleotide sequence ID" value="NZ_CP063849.1"/>
</dbReference>